<feature type="binding site" evidence="12">
    <location>
        <position position="272"/>
    </location>
    <ligand>
        <name>NAD(+)</name>
        <dbReference type="ChEBI" id="CHEBI:57540"/>
    </ligand>
</feature>
<feature type="binding site" evidence="12">
    <location>
        <begin position="319"/>
        <end position="322"/>
    </location>
    <ligand>
        <name>FAD</name>
        <dbReference type="ChEBI" id="CHEBI:57692"/>
    </ligand>
</feature>
<evidence type="ECO:0000256" key="3">
    <source>
        <dbReference type="ARBA" id="ARBA00016961"/>
    </source>
</evidence>
<feature type="disulfide bond" description="Redox-active" evidence="13">
    <location>
        <begin position="48"/>
        <end position="53"/>
    </location>
</feature>
<dbReference type="GO" id="GO:0006103">
    <property type="term" value="P:2-oxoglutarate metabolic process"/>
    <property type="evidence" value="ECO:0007669"/>
    <property type="project" value="TreeGrafter"/>
</dbReference>
<dbReference type="InterPro" id="IPR006258">
    <property type="entry name" value="Lipoamide_DH"/>
</dbReference>
<evidence type="ECO:0000256" key="2">
    <source>
        <dbReference type="ARBA" id="ARBA00012608"/>
    </source>
</evidence>
<keyword evidence="8" id="KW-1015">Disulfide bond</keyword>
<feature type="binding site" evidence="12">
    <location>
        <begin position="182"/>
        <end position="189"/>
    </location>
    <ligand>
        <name>NAD(+)</name>
        <dbReference type="ChEBI" id="CHEBI:57540"/>
    </ligand>
</feature>
<comment type="cofactor">
    <cofactor evidence="12 14">
        <name>FAD</name>
        <dbReference type="ChEBI" id="CHEBI:57692"/>
    </cofactor>
    <text evidence="12 14">Binds 1 FAD per subunit.</text>
</comment>
<comment type="catalytic activity">
    <reaction evidence="10 14">
        <text>N(6)-[(R)-dihydrolipoyl]-L-lysyl-[protein] + NAD(+) = N(6)-[(R)-lipoyl]-L-lysyl-[protein] + NADH + H(+)</text>
        <dbReference type="Rhea" id="RHEA:15045"/>
        <dbReference type="Rhea" id="RHEA-COMP:10474"/>
        <dbReference type="Rhea" id="RHEA-COMP:10475"/>
        <dbReference type="ChEBI" id="CHEBI:15378"/>
        <dbReference type="ChEBI" id="CHEBI:57540"/>
        <dbReference type="ChEBI" id="CHEBI:57945"/>
        <dbReference type="ChEBI" id="CHEBI:83099"/>
        <dbReference type="ChEBI" id="CHEBI:83100"/>
        <dbReference type="EC" id="1.8.1.4"/>
    </reaction>
</comment>
<evidence type="ECO:0000313" key="18">
    <source>
        <dbReference type="Proteomes" id="UP000319619"/>
    </source>
</evidence>
<keyword evidence="12" id="KW-0547">Nucleotide-binding</keyword>
<feature type="binding site" evidence="12">
    <location>
        <position position="313"/>
    </location>
    <ligand>
        <name>FAD</name>
        <dbReference type="ChEBI" id="CHEBI:57692"/>
    </ligand>
</feature>
<dbReference type="InterPro" id="IPR023753">
    <property type="entry name" value="FAD/NAD-binding_dom"/>
</dbReference>
<dbReference type="Gene3D" id="3.30.390.30">
    <property type="match status" value="1"/>
</dbReference>
<dbReference type="Pfam" id="PF02852">
    <property type="entry name" value="Pyr_redox_dim"/>
    <property type="match status" value="1"/>
</dbReference>
<dbReference type="AlphaFoldDB" id="A0A532V4P4"/>
<evidence type="ECO:0000256" key="11">
    <source>
        <dbReference type="PIRSR" id="PIRSR000350-2"/>
    </source>
</evidence>
<dbReference type="SUPFAM" id="SSF51905">
    <property type="entry name" value="FAD/NAD(P)-binding domain"/>
    <property type="match status" value="1"/>
</dbReference>
<evidence type="ECO:0000259" key="16">
    <source>
        <dbReference type="Pfam" id="PF07992"/>
    </source>
</evidence>
<evidence type="ECO:0000256" key="8">
    <source>
        <dbReference type="ARBA" id="ARBA00023157"/>
    </source>
</evidence>
<keyword evidence="7 12" id="KW-0520">NAD</keyword>
<comment type="caution">
    <text evidence="17">The sequence shown here is derived from an EMBL/GenBank/DDBJ whole genome shotgun (WGS) entry which is preliminary data.</text>
</comment>
<dbReference type="GO" id="GO:0050660">
    <property type="term" value="F:flavin adenine dinucleotide binding"/>
    <property type="evidence" value="ECO:0007669"/>
    <property type="project" value="InterPro"/>
</dbReference>
<dbReference type="SUPFAM" id="SSF55424">
    <property type="entry name" value="FAD/NAD-linked reductases, dimerisation (C-terminal) domain"/>
    <property type="match status" value="1"/>
</dbReference>
<evidence type="ECO:0000256" key="6">
    <source>
        <dbReference type="ARBA" id="ARBA00023002"/>
    </source>
</evidence>
<dbReference type="EC" id="1.8.1.4" evidence="2 14"/>
<dbReference type="InterPro" id="IPR050151">
    <property type="entry name" value="Class-I_Pyr_Nuc-Dis_Oxidored"/>
</dbReference>
<gene>
    <name evidence="17" type="primary">lpdA</name>
    <name evidence="17" type="ORF">CEE37_00400</name>
</gene>
<feature type="binding site" evidence="12">
    <location>
        <position position="57"/>
    </location>
    <ligand>
        <name>FAD</name>
        <dbReference type="ChEBI" id="CHEBI:57692"/>
    </ligand>
</feature>
<feature type="binding site" evidence="12">
    <location>
        <begin position="147"/>
        <end position="149"/>
    </location>
    <ligand>
        <name>FAD</name>
        <dbReference type="ChEBI" id="CHEBI:57692"/>
    </ligand>
</feature>
<evidence type="ECO:0000256" key="12">
    <source>
        <dbReference type="PIRSR" id="PIRSR000350-3"/>
    </source>
</evidence>
<dbReference type="InterPro" id="IPR016156">
    <property type="entry name" value="FAD/NAD-linked_Rdtase_dimer_sf"/>
</dbReference>
<dbReference type="Pfam" id="PF07992">
    <property type="entry name" value="Pyr_redox_2"/>
    <property type="match status" value="1"/>
</dbReference>
<keyword evidence="9 14" id="KW-0676">Redox-active center</keyword>
<comment type="similarity">
    <text evidence="1 14">Belongs to the class-I pyridine nucleotide-disulfide oxidoreductase family.</text>
</comment>
<feature type="binding site" evidence="12">
    <location>
        <position position="205"/>
    </location>
    <ligand>
        <name>NAD(+)</name>
        <dbReference type="ChEBI" id="CHEBI:57540"/>
    </ligand>
</feature>
<dbReference type="InterPro" id="IPR004099">
    <property type="entry name" value="Pyr_nucl-diS_OxRdtase_dimer"/>
</dbReference>
<comment type="miscellaneous">
    <text evidence="14">The active site is a redox-active disulfide bond.</text>
</comment>
<dbReference type="Gene3D" id="3.50.50.60">
    <property type="entry name" value="FAD/NAD(P)-binding domain"/>
    <property type="match status" value="2"/>
</dbReference>
<dbReference type="PANTHER" id="PTHR22912:SF160">
    <property type="entry name" value="DIHYDROLIPOYL DEHYDROGENASE"/>
    <property type="match status" value="1"/>
</dbReference>
<keyword evidence="6 14" id="KW-0560">Oxidoreductase</keyword>
<dbReference type="InterPro" id="IPR036188">
    <property type="entry name" value="FAD/NAD-bd_sf"/>
</dbReference>
<dbReference type="PROSITE" id="PS00076">
    <property type="entry name" value="PYRIDINE_REDOX_1"/>
    <property type="match status" value="1"/>
</dbReference>
<evidence type="ECO:0000256" key="9">
    <source>
        <dbReference type="ARBA" id="ARBA00023284"/>
    </source>
</evidence>
<evidence type="ECO:0000259" key="15">
    <source>
        <dbReference type="Pfam" id="PF02852"/>
    </source>
</evidence>
<evidence type="ECO:0000256" key="7">
    <source>
        <dbReference type="ARBA" id="ARBA00023027"/>
    </source>
</evidence>
<feature type="active site" description="Proton acceptor" evidence="11">
    <location>
        <position position="445"/>
    </location>
</feature>
<protein>
    <recommendedName>
        <fullName evidence="3 14">Dihydrolipoyl dehydrogenase</fullName>
        <ecNumber evidence="2 14">1.8.1.4</ecNumber>
    </recommendedName>
</protein>
<dbReference type="PRINTS" id="PR00411">
    <property type="entry name" value="PNDRDTASEI"/>
</dbReference>
<dbReference type="PIRSF" id="PIRSF000350">
    <property type="entry name" value="Mercury_reductase_MerA"/>
    <property type="match status" value="1"/>
</dbReference>
<proteinExistence type="inferred from homology"/>
<dbReference type="EMBL" id="NJBN01000001">
    <property type="protein sequence ID" value="TKJ42171.1"/>
    <property type="molecule type" value="Genomic_DNA"/>
</dbReference>
<evidence type="ECO:0000256" key="4">
    <source>
        <dbReference type="ARBA" id="ARBA00022630"/>
    </source>
</evidence>
<organism evidence="17 18">
    <name type="scientific">candidate division LCP-89 bacterium B3_LCP</name>
    <dbReference type="NCBI Taxonomy" id="2012998"/>
    <lineage>
        <taxon>Bacteria</taxon>
        <taxon>Pseudomonadati</taxon>
        <taxon>Bacteria division LCP-89</taxon>
    </lineage>
</organism>
<evidence type="ECO:0000256" key="1">
    <source>
        <dbReference type="ARBA" id="ARBA00007532"/>
    </source>
</evidence>
<keyword evidence="5 12" id="KW-0274">FAD</keyword>
<evidence type="ECO:0000256" key="13">
    <source>
        <dbReference type="PIRSR" id="PIRSR000350-4"/>
    </source>
</evidence>
<evidence type="ECO:0000256" key="10">
    <source>
        <dbReference type="ARBA" id="ARBA00049187"/>
    </source>
</evidence>
<reference evidence="17 18" key="1">
    <citation type="submission" date="2017-06" db="EMBL/GenBank/DDBJ databases">
        <title>Novel microbial phyla capable of carbon fixation and sulfur reduction in deep-sea sediments.</title>
        <authorList>
            <person name="Huang J."/>
            <person name="Baker B."/>
            <person name="Wang Y."/>
        </authorList>
    </citation>
    <scope>NUCLEOTIDE SEQUENCE [LARGE SCALE GENOMIC DNA]</scope>
    <source>
        <strain evidence="17">B3_LCP</strain>
    </source>
</reference>
<dbReference type="GO" id="GO:0004148">
    <property type="term" value="F:dihydrolipoyl dehydrogenase (NADH) activity"/>
    <property type="evidence" value="ECO:0007669"/>
    <property type="project" value="UniProtKB-EC"/>
</dbReference>
<dbReference type="InterPro" id="IPR012999">
    <property type="entry name" value="Pyr_OxRdtase_I_AS"/>
</dbReference>
<dbReference type="PRINTS" id="PR00368">
    <property type="entry name" value="FADPNR"/>
</dbReference>
<keyword evidence="4 14" id="KW-0285">Flavoprotein</keyword>
<feature type="domain" description="FAD/NAD(P)-binding" evidence="16">
    <location>
        <begin position="11"/>
        <end position="328"/>
    </location>
</feature>
<evidence type="ECO:0000256" key="5">
    <source>
        <dbReference type="ARBA" id="ARBA00022827"/>
    </source>
</evidence>
<feature type="domain" description="Pyridine nucleotide-disulphide oxidoreductase dimerisation" evidence="15">
    <location>
        <begin position="347"/>
        <end position="456"/>
    </location>
</feature>
<evidence type="ECO:0000256" key="14">
    <source>
        <dbReference type="RuleBase" id="RU003692"/>
    </source>
</evidence>
<dbReference type="PANTHER" id="PTHR22912">
    <property type="entry name" value="DISULFIDE OXIDOREDUCTASE"/>
    <property type="match status" value="1"/>
</dbReference>
<dbReference type="Proteomes" id="UP000319619">
    <property type="component" value="Unassembled WGS sequence"/>
</dbReference>
<dbReference type="NCBIfam" id="TIGR01350">
    <property type="entry name" value="lipoamide_DH"/>
    <property type="match status" value="1"/>
</dbReference>
<evidence type="ECO:0000313" key="17">
    <source>
        <dbReference type="EMBL" id="TKJ42171.1"/>
    </source>
</evidence>
<sequence length="472" mass="50207">MVMGSLKEEAEVAVIGGGPGGYVAAIRAADLGKEVVLVDEREKLGGTCLIEGCIPSKVLINAVEIAQTAREADKIGLSFKDVQFDLDKLRGWTNSVVDKLTGGIDGLLKRRGVEVIHGRARFESNKSLAIEGGEVAGIDFKHCIIATGSRVNRIPAAEGLDVWTSREALQLPELPERLLVVGGGYIGLELGLVYAGLGSKVTVVEFSPGLLPGADHDLVRVMVKHCEKRFDKIMYESKVVGIEQVSGGFAVSVEHGGEVSKLETDRVMTAVGRRPNTDNISIDKTDVKVNDHGFIEVDAEGRTAVSNIYAIGDVVPGPMLAHKASREAHVVAEVIAQKKSAFDNRAIPAVVFTNPEIAWSGLTEREAKEKGIEIKVGRFPLQALGRAQTLGRTDGLVKVISHPDTGLVLGVGMVGPHASELISEGTLAIEMGATLEDIIVTIHPHPTLSEAIMEAAEVAAGEPVHINPPLKR</sequence>
<name>A0A532V4P4_UNCL8</name>
<dbReference type="InterPro" id="IPR001100">
    <property type="entry name" value="Pyr_nuc-diS_OxRdtase"/>
</dbReference>
<dbReference type="FunFam" id="3.30.390.30:FF:000001">
    <property type="entry name" value="Dihydrolipoyl dehydrogenase"/>
    <property type="match status" value="1"/>
</dbReference>
<accession>A0A532V4P4</accession>